<dbReference type="AlphaFoldDB" id="A0AAD4XWQ3"/>
<name>A0AAD4XWQ3_9MAGN</name>
<comment type="caution">
    <text evidence="1">The sequence shown here is derived from an EMBL/GenBank/DDBJ whole genome shotgun (WGS) entry which is preliminary data.</text>
</comment>
<keyword evidence="2" id="KW-1185">Reference proteome</keyword>
<evidence type="ECO:0000313" key="2">
    <source>
        <dbReference type="Proteomes" id="UP001202328"/>
    </source>
</evidence>
<gene>
    <name evidence="1" type="ORF">MKW98_003200</name>
</gene>
<proteinExistence type="predicted"/>
<accession>A0AAD4XWQ3</accession>
<organism evidence="1 2">
    <name type="scientific">Papaver atlanticum</name>
    <dbReference type="NCBI Taxonomy" id="357466"/>
    <lineage>
        <taxon>Eukaryota</taxon>
        <taxon>Viridiplantae</taxon>
        <taxon>Streptophyta</taxon>
        <taxon>Embryophyta</taxon>
        <taxon>Tracheophyta</taxon>
        <taxon>Spermatophyta</taxon>
        <taxon>Magnoliopsida</taxon>
        <taxon>Ranunculales</taxon>
        <taxon>Papaveraceae</taxon>
        <taxon>Papaveroideae</taxon>
        <taxon>Papaver</taxon>
    </lineage>
</organism>
<evidence type="ECO:0000313" key="1">
    <source>
        <dbReference type="EMBL" id="KAI3957479.1"/>
    </source>
</evidence>
<sequence length="74" mass="8643">MLLLSGGSRYCVSTHGNKIWMMRKRWLTELFSVYNHYQNSQASLLVMQIRRCQGWCCAQSTQESSRLDVIIEAK</sequence>
<protein>
    <submittedName>
        <fullName evidence="1">Uncharacterized protein</fullName>
    </submittedName>
</protein>
<dbReference type="EMBL" id="JAJJMB010001336">
    <property type="protein sequence ID" value="KAI3957479.1"/>
    <property type="molecule type" value="Genomic_DNA"/>
</dbReference>
<dbReference type="Proteomes" id="UP001202328">
    <property type="component" value="Unassembled WGS sequence"/>
</dbReference>
<reference evidence="1" key="1">
    <citation type="submission" date="2022-04" db="EMBL/GenBank/DDBJ databases">
        <title>A functionally conserved STORR gene fusion in Papaver species that diverged 16.8 million years ago.</title>
        <authorList>
            <person name="Catania T."/>
        </authorList>
    </citation>
    <scope>NUCLEOTIDE SEQUENCE</scope>
    <source>
        <strain evidence="1">S-188037</strain>
    </source>
</reference>